<feature type="region of interest" description="Disordered" evidence="1">
    <location>
        <begin position="305"/>
        <end position="325"/>
    </location>
</feature>
<evidence type="ECO:0000256" key="1">
    <source>
        <dbReference type="SAM" id="MobiDB-lite"/>
    </source>
</evidence>
<feature type="compositionally biased region" description="Low complexity" evidence="1">
    <location>
        <begin position="1"/>
        <end position="11"/>
    </location>
</feature>
<dbReference type="InterPro" id="IPR004827">
    <property type="entry name" value="bZIP"/>
</dbReference>
<dbReference type="PROSITE" id="PS00036">
    <property type="entry name" value="BZIP_BASIC"/>
    <property type="match status" value="1"/>
</dbReference>
<evidence type="ECO:0000313" key="4">
    <source>
        <dbReference type="Proteomes" id="UP000218209"/>
    </source>
</evidence>
<feature type="compositionally biased region" description="Basic residues" evidence="1">
    <location>
        <begin position="185"/>
        <end position="194"/>
    </location>
</feature>
<feature type="compositionally biased region" description="Pro residues" evidence="1">
    <location>
        <begin position="26"/>
        <end position="36"/>
    </location>
</feature>
<name>A0A1X6PDV4_PORUM</name>
<feature type="domain" description="BZIP" evidence="2">
    <location>
        <begin position="304"/>
        <end position="319"/>
    </location>
</feature>
<dbReference type="Proteomes" id="UP000218209">
    <property type="component" value="Unassembled WGS sequence"/>
</dbReference>
<dbReference type="AlphaFoldDB" id="A0A1X6PDV4"/>
<organism evidence="3 4">
    <name type="scientific">Porphyra umbilicalis</name>
    <name type="common">Purple laver</name>
    <name type="synonym">Red alga</name>
    <dbReference type="NCBI Taxonomy" id="2786"/>
    <lineage>
        <taxon>Eukaryota</taxon>
        <taxon>Rhodophyta</taxon>
        <taxon>Bangiophyceae</taxon>
        <taxon>Bangiales</taxon>
        <taxon>Bangiaceae</taxon>
        <taxon>Porphyra</taxon>
    </lineage>
</organism>
<feature type="region of interest" description="Disordered" evidence="1">
    <location>
        <begin position="170"/>
        <end position="204"/>
    </location>
</feature>
<keyword evidence="4" id="KW-1185">Reference proteome</keyword>
<dbReference type="CDD" id="cd14686">
    <property type="entry name" value="bZIP"/>
    <property type="match status" value="1"/>
</dbReference>
<sequence length="418" mass="42251">MVGGSSSSGSGQRASLPDSGLGATLPRPPPPSPPPATATVVVVSGIRTPCFLTLVNEPRFGSFMRTGFPPPSVTARAARHGGASTATADGAADDRIAVVLATAARAADAAAAANDEYLAATAAATGGSRSATAAAVQKAGIAANARAHASYTSSVAASLVLGGARSQTGPVQVGEFPAGPGHMPARPKKRRRKGPLPEEPEVNRAVPLPGLVGAGGGPAGVVGVPGLFGGPPGSAAAAAVAAAAAIVPANDAPLSPAARARMTKEFEDLGLPSPIVEKILAQDLTAPLPVLPPDVDRPAVLKVRTKQRNRKSAERSRAKTKHKTTVAKDAAAEVWRECQAVWELAMRLESTNRRLQAAVEYAKGAHATWSEVQRIMEVSGAIDGSPGDSDPSLEYVFPLGSLLAGVDAFPTGSMLSVE</sequence>
<evidence type="ECO:0000313" key="3">
    <source>
        <dbReference type="EMBL" id="OSX79051.1"/>
    </source>
</evidence>
<gene>
    <name evidence="3" type="ORF">BU14_0087s0001</name>
</gene>
<dbReference type="GO" id="GO:0003700">
    <property type="term" value="F:DNA-binding transcription factor activity"/>
    <property type="evidence" value="ECO:0007669"/>
    <property type="project" value="InterPro"/>
</dbReference>
<evidence type="ECO:0000259" key="2">
    <source>
        <dbReference type="PROSITE" id="PS00036"/>
    </source>
</evidence>
<feature type="region of interest" description="Disordered" evidence="1">
    <location>
        <begin position="1"/>
        <end position="38"/>
    </location>
</feature>
<dbReference type="EMBL" id="KV918798">
    <property type="protein sequence ID" value="OSX79051.1"/>
    <property type="molecule type" value="Genomic_DNA"/>
</dbReference>
<protein>
    <recommendedName>
        <fullName evidence="2">BZIP domain-containing protein</fullName>
    </recommendedName>
</protein>
<proteinExistence type="predicted"/>
<reference evidence="3 4" key="1">
    <citation type="submission" date="2017-03" db="EMBL/GenBank/DDBJ databases">
        <title>WGS assembly of Porphyra umbilicalis.</title>
        <authorList>
            <person name="Brawley S.H."/>
            <person name="Blouin N.A."/>
            <person name="Ficko-Blean E."/>
            <person name="Wheeler G.L."/>
            <person name="Lohr M."/>
            <person name="Goodson H.V."/>
            <person name="Jenkins J.W."/>
            <person name="Blaby-Haas C.E."/>
            <person name="Helliwell K.E."/>
            <person name="Chan C."/>
            <person name="Marriage T."/>
            <person name="Bhattacharya D."/>
            <person name="Klein A.S."/>
            <person name="Badis Y."/>
            <person name="Brodie J."/>
            <person name="Cao Y."/>
            <person name="Collen J."/>
            <person name="Dittami S.M."/>
            <person name="Gachon C.M."/>
            <person name="Green B.R."/>
            <person name="Karpowicz S."/>
            <person name="Kim J.W."/>
            <person name="Kudahl U."/>
            <person name="Lin S."/>
            <person name="Michel G."/>
            <person name="Mittag M."/>
            <person name="Olson B.J."/>
            <person name="Pangilinan J."/>
            <person name="Peng Y."/>
            <person name="Qiu H."/>
            <person name="Shu S."/>
            <person name="Singer J.T."/>
            <person name="Smith A.G."/>
            <person name="Sprecher B.N."/>
            <person name="Wagner V."/>
            <person name="Wang W."/>
            <person name="Wang Z.-Y."/>
            <person name="Yan J."/>
            <person name="Yarish C."/>
            <person name="Zoeuner-Riek S."/>
            <person name="Zhuang Y."/>
            <person name="Zou Y."/>
            <person name="Lindquist E.A."/>
            <person name="Grimwood J."/>
            <person name="Barry K."/>
            <person name="Rokhsar D.S."/>
            <person name="Schmutz J."/>
            <person name="Stiller J.W."/>
            <person name="Grossman A.R."/>
            <person name="Prochnik S.E."/>
        </authorList>
    </citation>
    <scope>NUCLEOTIDE SEQUENCE [LARGE SCALE GENOMIC DNA]</scope>
    <source>
        <strain evidence="3">4086291</strain>
    </source>
</reference>
<accession>A0A1X6PDV4</accession>